<organism evidence="2 3">
    <name type="scientific">Sediminibacterium ginsengisoli</name>
    <dbReference type="NCBI Taxonomy" id="413434"/>
    <lineage>
        <taxon>Bacteria</taxon>
        <taxon>Pseudomonadati</taxon>
        <taxon>Bacteroidota</taxon>
        <taxon>Chitinophagia</taxon>
        <taxon>Chitinophagales</taxon>
        <taxon>Chitinophagaceae</taxon>
        <taxon>Sediminibacterium</taxon>
    </lineage>
</organism>
<feature type="transmembrane region" description="Helical" evidence="1">
    <location>
        <begin position="185"/>
        <end position="205"/>
    </location>
</feature>
<keyword evidence="1" id="KW-0812">Transmembrane</keyword>
<name>A0A1T4JY51_9BACT</name>
<evidence type="ECO:0000256" key="1">
    <source>
        <dbReference type="SAM" id="Phobius"/>
    </source>
</evidence>
<feature type="transmembrane region" description="Helical" evidence="1">
    <location>
        <begin position="100"/>
        <end position="122"/>
    </location>
</feature>
<reference evidence="2 3" key="1">
    <citation type="submission" date="2017-02" db="EMBL/GenBank/DDBJ databases">
        <authorList>
            <person name="Peterson S.W."/>
        </authorList>
    </citation>
    <scope>NUCLEOTIDE SEQUENCE [LARGE SCALE GENOMIC DNA]</scope>
    <source>
        <strain evidence="2 3">DSM 22335</strain>
    </source>
</reference>
<dbReference type="OrthoDB" id="1523880at2"/>
<sequence length="279" mass="32159">MNNIFSFKRFGLLFGKHIREERSRYLLSAAALFAILFSFYLIVILTNLNSRFLFQLQEALFFLGMLFATTIFSSMSYQFFQQKAKGIQFLQLPASSAEKLLVSFIITQIGFFLLYLCVFYTADWIVCNVYNSFHKMPANVTPEYAEAFTAKVYPLDTIKARQMIIIAVILSSVAHYGSLCFEKQAYIKTTICVIAAGFVLIWGNYHHLKGIIPQESMPKGTFYNEGARLMETKGQDEFIATGYVNLPESWNYFIPRFIAGMLFICFWTASYFKLKEKQV</sequence>
<keyword evidence="1" id="KW-0472">Membrane</keyword>
<dbReference type="STRING" id="413434.SAMN04488132_101292"/>
<feature type="transmembrane region" description="Helical" evidence="1">
    <location>
        <begin position="25"/>
        <end position="48"/>
    </location>
</feature>
<evidence type="ECO:0000313" key="3">
    <source>
        <dbReference type="Proteomes" id="UP000190888"/>
    </source>
</evidence>
<evidence type="ECO:0008006" key="4">
    <source>
        <dbReference type="Google" id="ProtNLM"/>
    </source>
</evidence>
<evidence type="ECO:0000313" key="2">
    <source>
        <dbReference type="EMBL" id="SJZ34945.1"/>
    </source>
</evidence>
<proteinExistence type="predicted"/>
<gene>
    <name evidence="2" type="ORF">SAMN04488132_101292</name>
</gene>
<keyword evidence="3" id="KW-1185">Reference proteome</keyword>
<dbReference type="Proteomes" id="UP000190888">
    <property type="component" value="Unassembled WGS sequence"/>
</dbReference>
<protein>
    <recommendedName>
        <fullName evidence="4">ABC-2 family transporter protein</fullName>
    </recommendedName>
</protein>
<dbReference type="EMBL" id="FUWH01000001">
    <property type="protein sequence ID" value="SJZ34945.1"/>
    <property type="molecule type" value="Genomic_DNA"/>
</dbReference>
<dbReference type="RefSeq" id="WP_078829636.1">
    <property type="nucleotide sequence ID" value="NZ_FUWH01000001.1"/>
</dbReference>
<feature type="transmembrane region" description="Helical" evidence="1">
    <location>
        <begin position="253"/>
        <end position="272"/>
    </location>
</feature>
<keyword evidence="1" id="KW-1133">Transmembrane helix</keyword>
<feature type="transmembrane region" description="Helical" evidence="1">
    <location>
        <begin position="60"/>
        <end position="80"/>
    </location>
</feature>
<feature type="transmembrane region" description="Helical" evidence="1">
    <location>
        <begin position="160"/>
        <end position="178"/>
    </location>
</feature>
<dbReference type="AlphaFoldDB" id="A0A1T4JY51"/>
<accession>A0A1T4JY51</accession>